<evidence type="ECO:0000313" key="3">
    <source>
        <dbReference type="WBParaSite" id="SSTP_0000005050.1"/>
    </source>
</evidence>
<evidence type="ECO:0000313" key="2">
    <source>
        <dbReference type="Proteomes" id="UP000035681"/>
    </source>
</evidence>
<accession>A0A0K0DS38</accession>
<dbReference type="InterPro" id="IPR029526">
    <property type="entry name" value="PGBD"/>
</dbReference>
<sequence length="131" mass="15308">MTESIGKELFNELNAGSLSDCPSDFKQNYSVTESDESDIILPKQQKRNVIKFNSKRDFKDWNENNIKLFLKDYSKFQIDNVQNGSSKDRLCKIRPLLNYLIPKIQFICVPKQQLSLDETMIPWKGHLSFKT</sequence>
<evidence type="ECO:0000313" key="4">
    <source>
        <dbReference type="WBParaSite" id="TCONS_00013742.p1"/>
    </source>
</evidence>
<dbReference type="WBParaSite" id="TCONS_00013742.p1">
    <property type="protein sequence ID" value="TCONS_00013742.p1"/>
    <property type="gene ID" value="XLOC_008646"/>
</dbReference>
<proteinExistence type="predicted"/>
<protein>
    <submittedName>
        <fullName evidence="3 4">DDE_Tnp_1_7 domain-containing protein</fullName>
    </submittedName>
</protein>
<dbReference type="WBParaSite" id="SSTP_0000005050.1">
    <property type="protein sequence ID" value="SSTP_0000005050.1"/>
    <property type="gene ID" value="SSTP_0000005050"/>
</dbReference>
<name>A0A0K0DS38_STRER</name>
<organism evidence="3">
    <name type="scientific">Strongyloides stercoralis</name>
    <name type="common">Threadworm</name>
    <dbReference type="NCBI Taxonomy" id="6248"/>
    <lineage>
        <taxon>Eukaryota</taxon>
        <taxon>Metazoa</taxon>
        <taxon>Ecdysozoa</taxon>
        <taxon>Nematoda</taxon>
        <taxon>Chromadorea</taxon>
        <taxon>Rhabditida</taxon>
        <taxon>Tylenchina</taxon>
        <taxon>Panagrolaimomorpha</taxon>
        <taxon>Strongyloidoidea</taxon>
        <taxon>Strongyloididae</taxon>
        <taxon>Strongyloides</taxon>
    </lineage>
</organism>
<keyword evidence="2" id="KW-1185">Reference proteome</keyword>
<dbReference type="AlphaFoldDB" id="A0A0K0DS38"/>
<evidence type="ECO:0000259" key="1">
    <source>
        <dbReference type="Pfam" id="PF13843"/>
    </source>
</evidence>
<reference evidence="3" key="1">
    <citation type="submission" date="2015-08" db="UniProtKB">
        <authorList>
            <consortium name="WormBaseParasite"/>
        </authorList>
    </citation>
    <scope>IDENTIFICATION</scope>
</reference>
<dbReference type="Proteomes" id="UP000035681">
    <property type="component" value="Unplaced"/>
</dbReference>
<feature type="domain" description="PiggyBac transposable element-derived protein" evidence="1">
    <location>
        <begin position="78"/>
        <end position="130"/>
    </location>
</feature>
<dbReference type="Pfam" id="PF13843">
    <property type="entry name" value="DDE_Tnp_1_7"/>
    <property type="match status" value="1"/>
</dbReference>